<dbReference type="Gramene" id="RZC72815">
    <property type="protein sequence ID" value="RZC72815"/>
    <property type="gene ID" value="C5167_048296"/>
</dbReference>
<sequence length="406" mass="44705">MATLSSAAVEVISKEIIKPATPTPHGFRKFNLSLLDQYCPPVYIPIILFYPVVAVANSTPGSKHHDDIDLLKKSLSETLVHFYPMAGRMKDNIVIDCNDEGIGFSVVKIKGKMCDFMMQPDESLNLLLPSEVISMKFVKEAQVIVQVNMFDCGGTVICLCTSHKIADLCTMSTFIRNWASTTNAARYGGAIVASTTNQNLLPSFDSTSLFPPREQLVSPSGIPPIPVKNPTDDIRGNKIVSKKFVFDAVKITSVRDKLEVLMHDNYKCYRPTRVEVVAALIWKAAIISTPTGSLSTVNFVVNYRKRMDPPLLDVSFGNLTGTVAVALPATNKTSIEVEVQEEPIAKNITGVENEGLALLMTSWCRFGLYDADFGWGKPTWVTTDPFIEPNKNIIVMNDMKCGEGIE</sequence>
<evidence type="ECO:0000256" key="3">
    <source>
        <dbReference type="ARBA" id="ARBA00023315"/>
    </source>
</evidence>
<dbReference type="PANTHER" id="PTHR31623">
    <property type="entry name" value="F21J9.9"/>
    <property type="match status" value="1"/>
</dbReference>
<reference evidence="4 5" key="1">
    <citation type="journal article" date="2018" name="Science">
        <title>The opium poppy genome and morphinan production.</title>
        <authorList>
            <person name="Guo L."/>
            <person name="Winzer T."/>
            <person name="Yang X."/>
            <person name="Li Y."/>
            <person name="Ning Z."/>
            <person name="He Z."/>
            <person name="Teodor R."/>
            <person name="Lu Y."/>
            <person name="Bowser T.A."/>
            <person name="Graham I.A."/>
            <person name="Ye K."/>
        </authorList>
    </citation>
    <scope>NUCLEOTIDE SEQUENCE [LARGE SCALE GENOMIC DNA]</scope>
    <source>
        <strain evidence="5">cv. HN1</strain>
        <tissue evidence="4">Leaves</tissue>
    </source>
</reference>
<evidence type="ECO:0000313" key="4">
    <source>
        <dbReference type="EMBL" id="RZC72815.1"/>
    </source>
</evidence>
<feature type="non-terminal residue" evidence="4">
    <location>
        <position position="406"/>
    </location>
</feature>
<organism evidence="4 5">
    <name type="scientific">Papaver somniferum</name>
    <name type="common">Opium poppy</name>
    <dbReference type="NCBI Taxonomy" id="3469"/>
    <lineage>
        <taxon>Eukaryota</taxon>
        <taxon>Viridiplantae</taxon>
        <taxon>Streptophyta</taxon>
        <taxon>Embryophyta</taxon>
        <taxon>Tracheophyta</taxon>
        <taxon>Spermatophyta</taxon>
        <taxon>Magnoliopsida</taxon>
        <taxon>Ranunculales</taxon>
        <taxon>Papaveraceae</taxon>
        <taxon>Papaveroideae</taxon>
        <taxon>Papaver</taxon>
    </lineage>
</organism>
<keyword evidence="2" id="KW-0808">Transferase</keyword>
<accession>A0A4Y7KLR0</accession>
<dbReference type="InterPro" id="IPR023213">
    <property type="entry name" value="CAT-like_dom_sf"/>
</dbReference>
<keyword evidence="5" id="KW-1185">Reference proteome</keyword>
<comment type="similarity">
    <text evidence="1">Belongs to the plant acyltransferase family.</text>
</comment>
<evidence type="ECO:0000313" key="5">
    <source>
        <dbReference type="Proteomes" id="UP000316621"/>
    </source>
</evidence>
<name>A0A4Y7KLR0_PAPSO</name>
<dbReference type="GO" id="GO:0016746">
    <property type="term" value="F:acyltransferase activity"/>
    <property type="evidence" value="ECO:0007669"/>
    <property type="project" value="UniProtKB-KW"/>
</dbReference>
<protein>
    <recommendedName>
        <fullName evidence="6">Salutaridinol 7-O-acetyltransferase</fullName>
    </recommendedName>
</protein>
<evidence type="ECO:0000256" key="2">
    <source>
        <dbReference type="ARBA" id="ARBA00022679"/>
    </source>
</evidence>
<dbReference type="Gene3D" id="3.30.559.10">
    <property type="entry name" value="Chloramphenicol acetyltransferase-like domain"/>
    <property type="match status" value="2"/>
</dbReference>
<evidence type="ECO:0000256" key="1">
    <source>
        <dbReference type="ARBA" id="ARBA00009861"/>
    </source>
</evidence>
<dbReference type="PANTHER" id="PTHR31623:SF17">
    <property type="entry name" value="F21J9.9"/>
    <property type="match status" value="1"/>
</dbReference>
<dbReference type="EMBL" id="CM010722">
    <property type="protein sequence ID" value="RZC72815.1"/>
    <property type="molecule type" value="Genomic_DNA"/>
</dbReference>
<dbReference type="AlphaFoldDB" id="A0A4Y7KLR0"/>
<keyword evidence="3" id="KW-0012">Acyltransferase</keyword>
<gene>
    <name evidence="4" type="ORF">C5167_048296</name>
</gene>
<evidence type="ECO:0008006" key="6">
    <source>
        <dbReference type="Google" id="ProtNLM"/>
    </source>
</evidence>
<dbReference type="Proteomes" id="UP000316621">
    <property type="component" value="Chromosome 8"/>
</dbReference>
<proteinExistence type="inferred from homology"/>
<dbReference type="Pfam" id="PF02458">
    <property type="entry name" value="Transferase"/>
    <property type="match status" value="2"/>
</dbReference>